<evidence type="ECO:0000259" key="11">
    <source>
        <dbReference type="Pfam" id="PF16491"/>
    </source>
</evidence>
<dbReference type="Gene3D" id="3.30.2010.10">
    <property type="entry name" value="Metalloproteases ('zincins'), catalytic domain"/>
    <property type="match status" value="1"/>
</dbReference>
<feature type="active site" evidence="6">
    <location>
        <position position="280"/>
    </location>
</feature>
<evidence type="ECO:0000256" key="9">
    <source>
        <dbReference type="SAM" id="Phobius"/>
    </source>
</evidence>
<protein>
    <submittedName>
        <fullName evidence="12">M48 family metallopeptidase</fullName>
    </submittedName>
</protein>
<sequence length="427" mass="50399">MTDYRWLFWLTLGLTVVRFLWKQYLRYLSYTYLKKHHKEIPSILEGAFSPEDMEKIEAYTLSRMRYGTWSGLFDFVVMLWWVFGGGFLWLYQLVVNWNLSFVWTGVVLAWLSTLFFMVVNIPWDLYEDFVLEAKFGFNTMTWKTWITDLFKGIVLSVALELPLLWIVLSVIQGMPTLWWFVAWVVYTLFDILVIYIAPYVIDPLFNKYEPLEKEYGDPILAWAEKQGVSVKAVLKMDASRRTKHSNAYFTGIGRVKRIVVFDTLLTHFSLEEILAILSHELGHWKRHHILKQFLSSLFLSLVGLYLVYMMLQYRWFSQAFGVGQELIFSDRGFFAEVFFLGVFLAGLGIFFEPLAAYFSRRREREADSYAVKTMGEARSLQSALIKLYKENLSPFHVHPFVVKMTYSHPPLLERLQFLTEEEKKLAR</sequence>
<feature type="transmembrane region" description="Helical" evidence="9">
    <location>
        <begin position="97"/>
        <end position="119"/>
    </location>
</feature>
<feature type="transmembrane region" description="Helical" evidence="9">
    <location>
        <begin position="293"/>
        <end position="313"/>
    </location>
</feature>
<comment type="cofactor">
    <cofactor evidence="7 8">
        <name>Zn(2+)</name>
        <dbReference type="ChEBI" id="CHEBI:29105"/>
    </cofactor>
    <text evidence="7 8">Binds 1 zinc ion per subunit.</text>
</comment>
<dbReference type="InterPro" id="IPR027057">
    <property type="entry name" value="CAXX_Prtase_1"/>
</dbReference>
<evidence type="ECO:0000313" key="13">
    <source>
        <dbReference type="Proteomes" id="UP001056539"/>
    </source>
</evidence>
<keyword evidence="4 7" id="KW-0862">Zinc</keyword>
<dbReference type="InterPro" id="IPR001915">
    <property type="entry name" value="Peptidase_M48"/>
</dbReference>
<evidence type="ECO:0000259" key="10">
    <source>
        <dbReference type="Pfam" id="PF01435"/>
    </source>
</evidence>
<evidence type="ECO:0000256" key="3">
    <source>
        <dbReference type="ARBA" id="ARBA00022801"/>
    </source>
</evidence>
<evidence type="ECO:0000256" key="2">
    <source>
        <dbReference type="ARBA" id="ARBA00022723"/>
    </source>
</evidence>
<feature type="active site" description="Proton donor" evidence="6">
    <location>
        <position position="367"/>
    </location>
</feature>
<organism evidence="12 13">
    <name type="scientific">Thermospira aquatica</name>
    <dbReference type="NCBI Taxonomy" id="2828656"/>
    <lineage>
        <taxon>Bacteria</taxon>
        <taxon>Pseudomonadati</taxon>
        <taxon>Spirochaetota</taxon>
        <taxon>Spirochaetia</taxon>
        <taxon>Brevinematales</taxon>
        <taxon>Thermospiraceae</taxon>
        <taxon>Thermospira</taxon>
    </lineage>
</organism>
<feature type="binding site" evidence="7">
    <location>
        <position position="363"/>
    </location>
    <ligand>
        <name>Zn(2+)</name>
        <dbReference type="ChEBI" id="CHEBI:29105"/>
        <note>catalytic</note>
    </ligand>
</feature>
<keyword evidence="2 7" id="KW-0479">Metal-binding</keyword>
<reference evidence="12" key="2">
    <citation type="submission" date="2022-06" db="EMBL/GenBank/DDBJ databases">
        <title>Thermospira aquatica gen. nov., sp. nov.</title>
        <authorList>
            <person name="Ben Ali Gam Z."/>
            <person name="Labat M."/>
        </authorList>
    </citation>
    <scope>NUCLEOTIDE SEQUENCE</scope>
    <source>
        <strain evidence="12">F1F22</strain>
    </source>
</reference>
<name>A0AAX3BCD5_9SPIR</name>
<evidence type="ECO:0000256" key="6">
    <source>
        <dbReference type="PIRSR" id="PIRSR627057-1"/>
    </source>
</evidence>
<keyword evidence="9" id="KW-0472">Membrane</keyword>
<dbReference type="InterPro" id="IPR032456">
    <property type="entry name" value="Peptidase_M48_N"/>
</dbReference>
<dbReference type="CDD" id="cd07343">
    <property type="entry name" value="M48A_Zmpste24p_like"/>
    <property type="match status" value="1"/>
</dbReference>
<feature type="transmembrane region" description="Helical" evidence="9">
    <location>
        <begin position="6"/>
        <end position="25"/>
    </location>
</feature>
<keyword evidence="13" id="KW-1185">Reference proteome</keyword>
<comment type="similarity">
    <text evidence="8">Belongs to the peptidase M48 family.</text>
</comment>
<dbReference type="PANTHER" id="PTHR10120">
    <property type="entry name" value="CAAX PRENYL PROTEASE 1"/>
    <property type="match status" value="1"/>
</dbReference>
<evidence type="ECO:0000313" key="12">
    <source>
        <dbReference type="EMBL" id="URA09654.1"/>
    </source>
</evidence>
<evidence type="ECO:0000256" key="7">
    <source>
        <dbReference type="PIRSR" id="PIRSR627057-2"/>
    </source>
</evidence>
<dbReference type="KEGG" id="taqu:KDW03_09200"/>
<keyword evidence="1 8" id="KW-0645">Protease</keyword>
<keyword evidence="9" id="KW-1133">Transmembrane helix</keyword>
<dbReference type="RefSeq" id="WP_271434791.1">
    <property type="nucleotide sequence ID" value="NZ_CP073355.1"/>
</dbReference>
<dbReference type="GO" id="GO:0004222">
    <property type="term" value="F:metalloendopeptidase activity"/>
    <property type="evidence" value="ECO:0007669"/>
    <property type="project" value="InterPro"/>
</dbReference>
<evidence type="ECO:0000256" key="4">
    <source>
        <dbReference type="ARBA" id="ARBA00022833"/>
    </source>
</evidence>
<feature type="transmembrane region" description="Helical" evidence="9">
    <location>
        <begin position="177"/>
        <end position="201"/>
    </location>
</feature>
<keyword evidence="9" id="KW-0812">Transmembrane</keyword>
<dbReference type="Proteomes" id="UP001056539">
    <property type="component" value="Chromosome"/>
</dbReference>
<feature type="transmembrane region" description="Helical" evidence="9">
    <location>
        <begin position="149"/>
        <end position="171"/>
    </location>
</feature>
<dbReference type="GO" id="GO:0071586">
    <property type="term" value="P:CAAX-box protein processing"/>
    <property type="evidence" value="ECO:0007669"/>
    <property type="project" value="InterPro"/>
</dbReference>
<feature type="binding site" evidence="7">
    <location>
        <position position="279"/>
    </location>
    <ligand>
        <name>Zn(2+)</name>
        <dbReference type="ChEBI" id="CHEBI:29105"/>
        <note>catalytic</note>
    </ligand>
</feature>
<keyword evidence="5 8" id="KW-0482">Metalloprotease</keyword>
<feature type="domain" description="CAAX prenyl protease 1 N-terminal" evidence="11">
    <location>
        <begin position="30"/>
        <end position="207"/>
    </location>
</feature>
<dbReference type="EMBL" id="CP073355">
    <property type="protein sequence ID" value="URA09654.1"/>
    <property type="molecule type" value="Genomic_DNA"/>
</dbReference>
<gene>
    <name evidence="12" type="ORF">KDW03_09200</name>
</gene>
<feature type="transmembrane region" description="Helical" evidence="9">
    <location>
        <begin position="333"/>
        <end position="358"/>
    </location>
</feature>
<accession>A0AAX3BCD5</accession>
<reference evidence="12" key="1">
    <citation type="submission" date="2021-04" db="EMBL/GenBank/DDBJ databases">
        <authorList>
            <person name="Postec A."/>
        </authorList>
    </citation>
    <scope>NUCLEOTIDE SEQUENCE</scope>
    <source>
        <strain evidence="12">F1F22</strain>
    </source>
</reference>
<dbReference type="AlphaFoldDB" id="A0AAX3BCD5"/>
<proteinExistence type="inferred from homology"/>
<dbReference type="Pfam" id="PF16491">
    <property type="entry name" value="Peptidase_M48_N"/>
    <property type="match status" value="1"/>
</dbReference>
<keyword evidence="3 8" id="KW-0378">Hydrolase</keyword>
<evidence type="ECO:0000256" key="1">
    <source>
        <dbReference type="ARBA" id="ARBA00022670"/>
    </source>
</evidence>
<feature type="binding site" evidence="7">
    <location>
        <position position="283"/>
    </location>
    <ligand>
        <name>Zn(2+)</name>
        <dbReference type="ChEBI" id="CHEBI:29105"/>
        <note>catalytic</note>
    </ligand>
</feature>
<evidence type="ECO:0000256" key="5">
    <source>
        <dbReference type="ARBA" id="ARBA00023049"/>
    </source>
</evidence>
<feature type="transmembrane region" description="Helical" evidence="9">
    <location>
        <begin position="72"/>
        <end position="91"/>
    </location>
</feature>
<feature type="domain" description="Peptidase M48" evidence="10">
    <location>
        <begin position="223"/>
        <end position="421"/>
    </location>
</feature>
<dbReference type="Pfam" id="PF01435">
    <property type="entry name" value="Peptidase_M48"/>
    <property type="match status" value="1"/>
</dbReference>
<evidence type="ECO:0000256" key="8">
    <source>
        <dbReference type="RuleBase" id="RU003983"/>
    </source>
</evidence>
<dbReference type="GO" id="GO:0046872">
    <property type="term" value="F:metal ion binding"/>
    <property type="evidence" value="ECO:0007669"/>
    <property type="project" value="UniProtKB-KW"/>
</dbReference>